<dbReference type="EMBL" id="CAJVAS010000031">
    <property type="protein sequence ID" value="CAG7645471.1"/>
    <property type="molecule type" value="Genomic_DNA"/>
</dbReference>
<dbReference type="RefSeq" id="WP_218094673.1">
    <property type="nucleotide sequence ID" value="NZ_CAJVAS010000031.1"/>
</dbReference>
<keyword evidence="5" id="KW-1185">Reference proteome</keyword>
<organism evidence="4 5">
    <name type="scientific">Paenibacillus solanacearum</name>
    <dbReference type="NCBI Taxonomy" id="2048548"/>
    <lineage>
        <taxon>Bacteria</taxon>
        <taxon>Bacillati</taxon>
        <taxon>Bacillota</taxon>
        <taxon>Bacilli</taxon>
        <taxon>Bacillales</taxon>
        <taxon>Paenibacillaceae</taxon>
        <taxon>Paenibacillus</taxon>
    </lineage>
</organism>
<proteinExistence type="inferred from homology"/>
<feature type="transmembrane region" description="Helical" evidence="2">
    <location>
        <begin position="79"/>
        <end position="112"/>
    </location>
</feature>
<dbReference type="InterPro" id="IPR000045">
    <property type="entry name" value="Prepilin_IV_endopep_pep"/>
</dbReference>
<comment type="caution">
    <text evidence="4">The sequence shown here is derived from an EMBL/GenBank/DDBJ whole genome shotgun (WGS) entry which is preliminary data.</text>
</comment>
<accession>A0A916K8J0</accession>
<keyword evidence="2" id="KW-0472">Membrane</keyword>
<evidence type="ECO:0000313" key="4">
    <source>
        <dbReference type="EMBL" id="CAG7645471.1"/>
    </source>
</evidence>
<protein>
    <recommendedName>
        <fullName evidence="3">Prepilin type IV endopeptidase peptidase domain-containing protein</fullName>
    </recommendedName>
</protein>
<dbReference type="AlphaFoldDB" id="A0A916K8J0"/>
<dbReference type="Pfam" id="PF01478">
    <property type="entry name" value="Peptidase_A24"/>
    <property type="match status" value="1"/>
</dbReference>
<dbReference type="Proteomes" id="UP000693672">
    <property type="component" value="Unassembled WGS sequence"/>
</dbReference>
<comment type="similarity">
    <text evidence="1">Belongs to the peptidase A24 family.</text>
</comment>
<evidence type="ECO:0000313" key="5">
    <source>
        <dbReference type="Proteomes" id="UP000693672"/>
    </source>
</evidence>
<feature type="transmembrane region" description="Helical" evidence="2">
    <location>
        <begin position="45"/>
        <end position="67"/>
    </location>
</feature>
<feature type="domain" description="Prepilin type IV endopeptidase peptidase" evidence="3">
    <location>
        <begin position="8"/>
        <end position="105"/>
    </location>
</feature>
<evidence type="ECO:0000259" key="3">
    <source>
        <dbReference type="Pfam" id="PF01478"/>
    </source>
</evidence>
<keyword evidence="2" id="KW-1133">Transmembrane helix</keyword>
<reference evidence="4" key="1">
    <citation type="submission" date="2021-06" db="EMBL/GenBank/DDBJ databases">
        <authorList>
            <person name="Criscuolo A."/>
        </authorList>
    </citation>
    <scope>NUCLEOTIDE SEQUENCE</scope>
    <source>
        <strain evidence="4">CIP111600</strain>
    </source>
</reference>
<keyword evidence="2" id="KW-0812">Transmembrane</keyword>
<name>A0A916K8J0_9BACL</name>
<dbReference type="PANTHER" id="PTHR30487:SF0">
    <property type="entry name" value="PREPILIN LEADER PEPTIDASE_N-METHYLTRANSFERASE-RELATED"/>
    <property type="match status" value="1"/>
</dbReference>
<dbReference type="PANTHER" id="PTHR30487">
    <property type="entry name" value="TYPE 4 PREPILIN-LIKE PROTEINS LEADER PEPTIDE-PROCESSING ENZYME"/>
    <property type="match status" value="1"/>
</dbReference>
<dbReference type="GO" id="GO:0006465">
    <property type="term" value="P:signal peptide processing"/>
    <property type="evidence" value="ECO:0007669"/>
    <property type="project" value="TreeGrafter"/>
</dbReference>
<dbReference type="GO" id="GO:0005886">
    <property type="term" value="C:plasma membrane"/>
    <property type="evidence" value="ECO:0007669"/>
    <property type="project" value="TreeGrafter"/>
</dbReference>
<dbReference type="GO" id="GO:0004190">
    <property type="term" value="F:aspartic-type endopeptidase activity"/>
    <property type="evidence" value="ECO:0007669"/>
    <property type="project" value="InterPro"/>
</dbReference>
<evidence type="ECO:0000256" key="2">
    <source>
        <dbReference type="SAM" id="Phobius"/>
    </source>
</evidence>
<evidence type="ECO:0000256" key="1">
    <source>
        <dbReference type="ARBA" id="ARBA00005801"/>
    </source>
</evidence>
<dbReference type="InterPro" id="IPR050882">
    <property type="entry name" value="Prepilin_peptidase/N-MTase"/>
</dbReference>
<sequence>MIAYGLAGALLLVAFVTDTRKQKIPNVLNVVGTVSGLVLHTATSGWDGAAFSAAGLFCGMVPMLVLYAIGAVGAGDVKLFAALGAITGAGFSIYAMTASLLLAGAGGLVFLLCRMEGLQRLRGVVFRLMNLLVLRDHAALKTAFAKPQSPLRFPFMWAVLPGTAYAFIELYVQ</sequence>
<gene>
    <name evidence="4" type="ORF">PAESOLCIP111_04957</name>
</gene>